<evidence type="ECO:0000256" key="8">
    <source>
        <dbReference type="RuleBase" id="RU003956"/>
    </source>
</evidence>
<dbReference type="InterPro" id="IPR015892">
    <property type="entry name" value="Carbonic_anhydrase_CS"/>
</dbReference>
<dbReference type="PROSITE" id="PS00705">
    <property type="entry name" value="PROK_CO2_ANHYDRASE_2"/>
    <property type="match status" value="1"/>
</dbReference>
<keyword evidence="5 8" id="KW-0862">Zinc</keyword>
<keyword evidence="4" id="KW-0479">Metal-binding</keyword>
<gene>
    <name evidence="9" type="ORF">ACFPFW_17655</name>
</gene>
<dbReference type="Pfam" id="PF00484">
    <property type="entry name" value="Pro_CA"/>
    <property type="match status" value="1"/>
</dbReference>
<dbReference type="SMART" id="SM00947">
    <property type="entry name" value="Pro_CA"/>
    <property type="match status" value="1"/>
</dbReference>
<comment type="similarity">
    <text evidence="2 8">Belongs to the beta-class carbonic anhydrase family.</text>
</comment>
<dbReference type="RefSeq" id="WP_114957836.1">
    <property type="nucleotide sequence ID" value="NZ_JBHSJF010000008.1"/>
</dbReference>
<protein>
    <recommendedName>
        <fullName evidence="3 8">Carbonic anhydrase</fullName>
        <ecNumber evidence="3 8">4.2.1.1</ecNumber>
    </recommendedName>
    <alternativeName>
        <fullName evidence="8">Carbonate dehydratase</fullName>
    </alternativeName>
</protein>
<organism evidence="9 10">
    <name type="scientific">Flaviflagellibacter deserti</name>
    <dbReference type="NCBI Taxonomy" id="2267266"/>
    <lineage>
        <taxon>Bacteria</taxon>
        <taxon>Pseudomonadati</taxon>
        <taxon>Pseudomonadota</taxon>
        <taxon>Alphaproteobacteria</taxon>
        <taxon>Hyphomicrobiales</taxon>
        <taxon>Flaviflagellibacter</taxon>
    </lineage>
</organism>
<sequence length="213" mass="22720">MLPRTLADGYRIWRASALPETRGRLAQLAALGQAPSALIVGCCDSRVSPETIFSAGLGELFVVRNVANVIPPFRPDGKQHGTSAAIEFALHGLSVPHIVVMGHSQCGGVKAYLNASEGSRGEFIGPWMDLIEGTKEDALARNPGLTGRALEQAVEEAAIRMSIRNLRTFPEIQRRETEGMLSIHGAHLDISNGNLNILDEETGSFGPALAAAE</sequence>
<evidence type="ECO:0000256" key="2">
    <source>
        <dbReference type="ARBA" id="ARBA00006217"/>
    </source>
</evidence>
<evidence type="ECO:0000313" key="10">
    <source>
        <dbReference type="Proteomes" id="UP001595796"/>
    </source>
</evidence>
<evidence type="ECO:0000256" key="1">
    <source>
        <dbReference type="ARBA" id="ARBA00001947"/>
    </source>
</evidence>
<comment type="caution">
    <text evidence="9">The sequence shown here is derived from an EMBL/GenBank/DDBJ whole genome shotgun (WGS) entry which is preliminary data.</text>
</comment>
<comment type="function">
    <text evidence="8">Reversible hydration of carbon dioxide.</text>
</comment>
<reference evidence="10" key="1">
    <citation type="journal article" date="2019" name="Int. J. Syst. Evol. Microbiol.">
        <title>The Global Catalogue of Microorganisms (GCM) 10K type strain sequencing project: providing services to taxonomists for standard genome sequencing and annotation.</title>
        <authorList>
            <consortium name="The Broad Institute Genomics Platform"/>
            <consortium name="The Broad Institute Genome Sequencing Center for Infectious Disease"/>
            <person name="Wu L."/>
            <person name="Ma J."/>
        </authorList>
    </citation>
    <scope>NUCLEOTIDE SEQUENCE [LARGE SCALE GENOMIC DNA]</scope>
    <source>
        <strain evidence="10">CGMCC 1.16444</strain>
    </source>
</reference>
<evidence type="ECO:0000256" key="5">
    <source>
        <dbReference type="ARBA" id="ARBA00022833"/>
    </source>
</evidence>
<evidence type="ECO:0000256" key="6">
    <source>
        <dbReference type="ARBA" id="ARBA00023239"/>
    </source>
</evidence>
<proteinExistence type="inferred from homology"/>
<dbReference type="InterPro" id="IPR001765">
    <property type="entry name" value="Carbonic_anhydrase"/>
</dbReference>
<evidence type="ECO:0000256" key="7">
    <source>
        <dbReference type="ARBA" id="ARBA00048348"/>
    </source>
</evidence>
<keyword evidence="6 8" id="KW-0456">Lyase</keyword>
<dbReference type="PANTHER" id="PTHR11002:SF76">
    <property type="entry name" value="CARBONIC ANHYDRASE"/>
    <property type="match status" value="1"/>
</dbReference>
<dbReference type="Proteomes" id="UP001595796">
    <property type="component" value="Unassembled WGS sequence"/>
</dbReference>
<dbReference type="Gene3D" id="3.40.1050.10">
    <property type="entry name" value="Carbonic anhydrase"/>
    <property type="match status" value="1"/>
</dbReference>
<comment type="cofactor">
    <cofactor evidence="1">
        <name>Zn(2+)</name>
        <dbReference type="ChEBI" id="CHEBI:29105"/>
    </cofactor>
</comment>
<evidence type="ECO:0000313" key="9">
    <source>
        <dbReference type="EMBL" id="MFC5069844.1"/>
    </source>
</evidence>
<dbReference type="EMBL" id="JBHSJF010000008">
    <property type="protein sequence ID" value="MFC5069844.1"/>
    <property type="molecule type" value="Genomic_DNA"/>
</dbReference>
<dbReference type="SUPFAM" id="SSF53056">
    <property type="entry name" value="beta-carbonic anhydrase, cab"/>
    <property type="match status" value="1"/>
</dbReference>
<dbReference type="InterPro" id="IPR036874">
    <property type="entry name" value="Carbonic_anhydrase_sf"/>
</dbReference>
<accession>A0ABV9Z5E3</accession>
<name>A0ABV9Z5E3_9HYPH</name>
<evidence type="ECO:0000256" key="4">
    <source>
        <dbReference type="ARBA" id="ARBA00022723"/>
    </source>
</evidence>
<dbReference type="EC" id="4.2.1.1" evidence="3 8"/>
<keyword evidence="10" id="KW-1185">Reference proteome</keyword>
<evidence type="ECO:0000256" key="3">
    <source>
        <dbReference type="ARBA" id="ARBA00012925"/>
    </source>
</evidence>
<comment type="catalytic activity">
    <reaction evidence="7 8">
        <text>hydrogencarbonate + H(+) = CO2 + H2O</text>
        <dbReference type="Rhea" id="RHEA:10748"/>
        <dbReference type="ChEBI" id="CHEBI:15377"/>
        <dbReference type="ChEBI" id="CHEBI:15378"/>
        <dbReference type="ChEBI" id="CHEBI:16526"/>
        <dbReference type="ChEBI" id="CHEBI:17544"/>
        <dbReference type="EC" id="4.2.1.1"/>
    </reaction>
</comment>
<dbReference type="PANTHER" id="PTHR11002">
    <property type="entry name" value="CARBONIC ANHYDRASE"/>
    <property type="match status" value="1"/>
</dbReference>